<evidence type="ECO:0000313" key="3">
    <source>
        <dbReference type="Proteomes" id="UP000444316"/>
    </source>
</evidence>
<organism evidence="2 3">
    <name type="scientific">Duganella fentianensis</name>
    <dbReference type="NCBI Taxonomy" id="2692177"/>
    <lineage>
        <taxon>Bacteria</taxon>
        <taxon>Pseudomonadati</taxon>
        <taxon>Pseudomonadota</taxon>
        <taxon>Betaproteobacteria</taxon>
        <taxon>Burkholderiales</taxon>
        <taxon>Oxalobacteraceae</taxon>
        <taxon>Telluria group</taxon>
        <taxon>Duganella</taxon>
    </lineage>
</organism>
<feature type="domain" description="IraD/Gp25-like" evidence="1">
    <location>
        <begin position="32"/>
        <end position="129"/>
    </location>
</feature>
<name>A0A845HYD0_9BURK</name>
<dbReference type="NCBIfam" id="TIGR03357">
    <property type="entry name" value="VI_zyme"/>
    <property type="match status" value="1"/>
</dbReference>
<dbReference type="Pfam" id="PF04965">
    <property type="entry name" value="GPW_gp25"/>
    <property type="match status" value="1"/>
</dbReference>
<dbReference type="RefSeq" id="WP_161035786.1">
    <property type="nucleotide sequence ID" value="NZ_WWCL01000003.1"/>
</dbReference>
<dbReference type="PANTHER" id="PTHR38595:SF2">
    <property type="entry name" value="TYPE VI SECRETION SYSTEM BASEPLATE SUBUNIT TSSE"/>
    <property type="match status" value="1"/>
</dbReference>
<proteinExistence type="predicted"/>
<sequence length="163" mass="18309">MVERNFAPSLWDRLMATTNSARTDGRISLDTYKAAITRDLEDLLNTRTALPDEYFAEFPASRRSIINYGLADFAALCLTSDVDQKVICNNLKEAIKRFEPRLSNVKTALRVERGTTNLLDFVIAGTLKAYGNDPLELNAVFQPSTLRYFITPKSGSLKGQPNW</sequence>
<dbReference type="PANTHER" id="PTHR38595">
    <property type="entry name" value="CYTOPLASMIC PROTEIN-RELATED"/>
    <property type="match status" value="1"/>
</dbReference>
<dbReference type="SUPFAM" id="SSF160719">
    <property type="entry name" value="gpW/gp25-like"/>
    <property type="match status" value="1"/>
</dbReference>
<keyword evidence="3" id="KW-1185">Reference proteome</keyword>
<dbReference type="Gene3D" id="3.10.450.40">
    <property type="match status" value="1"/>
</dbReference>
<reference evidence="2" key="1">
    <citation type="submission" date="2019-12" db="EMBL/GenBank/DDBJ databases">
        <title>Novel species isolated from a subtropical stream in China.</title>
        <authorList>
            <person name="Lu H."/>
        </authorList>
    </citation>
    <scope>NUCLEOTIDE SEQUENCE [LARGE SCALE GENOMIC DNA]</scope>
    <source>
        <strain evidence="2">FT93W</strain>
    </source>
</reference>
<accession>A0A845HYD0</accession>
<dbReference type="InterPro" id="IPR007048">
    <property type="entry name" value="IraD/Gp25-like"/>
</dbReference>
<evidence type="ECO:0000259" key="1">
    <source>
        <dbReference type="Pfam" id="PF04965"/>
    </source>
</evidence>
<gene>
    <name evidence="2" type="primary">tssE</name>
    <name evidence="2" type="ORF">GTP23_14250</name>
</gene>
<comment type="caution">
    <text evidence="2">The sequence shown here is derived from an EMBL/GenBank/DDBJ whole genome shotgun (WGS) entry which is preliminary data.</text>
</comment>
<dbReference type="Proteomes" id="UP000444316">
    <property type="component" value="Unassembled WGS sequence"/>
</dbReference>
<dbReference type="InterPro" id="IPR053176">
    <property type="entry name" value="T6SS_TssE1-like"/>
</dbReference>
<protein>
    <submittedName>
        <fullName evidence="2">Type VI secretion system baseplate subunit TssE</fullName>
    </submittedName>
</protein>
<dbReference type="EMBL" id="WWCL01000003">
    <property type="protein sequence ID" value="MYN46210.1"/>
    <property type="molecule type" value="Genomic_DNA"/>
</dbReference>
<dbReference type="AlphaFoldDB" id="A0A845HYD0"/>
<evidence type="ECO:0000313" key="2">
    <source>
        <dbReference type="EMBL" id="MYN46210.1"/>
    </source>
</evidence>
<dbReference type="InterPro" id="IPR017737">
    <property type="entry name" value="TssE1-like"/>
</dbReference>